<evidence type="ECO:0000256" key="6">
    <source>
        <dbReference type="ARBA" id="ARBA00023136"/>
    </source>
</evidence>
<dbReference type="STRING" id="3088.A0A383W7V0"/>
<evidence type="ECO:0000313" key="10">
    <source>
        <dbReference type="Proteomes" id="UP000256970"/>
    </source>
</evidence>
<feature type="transmembrane region" description="Helical" evidence="8">
    <location>
        <begin position="788"/>
        <end position="806"/>
    </location>
</feature>
<dbReference type="PANTHER" id="PTHR31645:SF0">
    <property type="entry name" value="OLIGOPEPTIDE TRANSPORTER YGL114W-RELATED"/>
    <property type="match status" value="1"/>
</dbReference>
<dbReference type="Pfam" id="PF03169">
    <property type="entry name" value="OPT"/>
    <property type="match status" value="1"/>
</dbReference>
<dbReference type="InterPro" id="IPR004813">
    <property type="entry name" value="OPT"/>
</dbReference>
<feature type="transmembrane region" description="Helical" evidence="8">
    <location>
        <begin position="984"/>
        <end position="1006"/>
    </location>
</feature>
<feature type="region of interest" description="Disordered" evidence="7">
    <location>
        <begin position="299"/>
        <end position="319"/>
    </location>
</feature>
<keyword evidence="5 8" id="KW-1133">Transmembrane helix</keyword>
<feature type="region of interest" description="Disordered" evidence="7">
    <location>
        <begin position="220"/>
        <end position="249"/>
    </location>
</feature>
<dbReference type="EMBL" id="FNXT01001197">
    <property type="protein sequence ID" value="SZX73708.1"/>
    <property type="molecule type" value="Genomic_DNA"/>
</dbReference>
<feature type="transmembrane region" description="Helical" evidence="8">
    <location>
        <begin position="937"/>
        <end position="964"/>
    </location>
</feature>
<evidence type="ECO:0000256" key="1">
    <source>
        <dbReference type="ARBA" id="ARBA00004141"/>
    </source>
</evidence>
<evidence type="ECO:0000256" key="4">
    <source>
        <dbReference type="ARBA" id="ARBA00022692"/>
    </source>
</evidence>
<dbReference type="Proteomes" id="UP000256970">
    <property type="component" value="Unassembled WGS sequence"/>
</dbReference>
<dbReference type="InterPro" id="IPR045035">
    <property type="entry name" value="YSL-like"/>
</dbReference>
<dbReference type="PANTHER" id="PTHR31645">
    <property type="entry name" value="OLIGOPEPTIDE TRANSPORTER YGL114W-RELATED"/>
    <property type="match status" value="1"/>
</dbReference>
<sequence>MAAAPPAAGGSSSSSMRRPPSVTFIEPPPTVREEQPSARIRYSQLFKSMTGGSFISGGGISDADFNKHAFDSAAQPAKPAMKHAPRGQQLYPQVNSAAAAATHQSHGGAALVSALGGMAIPPPCPPALPPVNSLGSAAPGAAQQQAAYARGASGVPNPLAGELPHMQAVSAADVHGAARSNASSASLPLVALEHDEGMLSPNGSLHSSGVRHLTSDDDASLIRDNSVPSHAYGPPEPAPYKPAASAGSTAHVTVQLAPINTRRVDKDELPQLVHDQDQQQQQQPEDAWQHVTLAADGRGDAAAGGANAGHDDDNASSCAGIVPPGSQQPLPPFWGQLTLRAVLVGLVVGFGFVLLNMRLALVTGLTANLQVVIAGACWALLRCYTALLGRDMACIRTLTAPEVSVAASTALAVSSSAAAAGFGSVLLALQEPVEQRVGSSIPGNLPSLVWQLGYWRLVGYMMMVGLSGALLVLPFRKLLFARPSMTFATGAAAGQLLNTLHTPAMSYHGHKQMARFAQWSAISFVFSGYQWVFNHPACNGFRRFPTFGLQALRYTWNFDFALPFVGLGILAPISVAWSMLLGGLLSWGLLWPLLSRMEGTWFPQRLEPWDIRGAYGYYLTVAMALLLSDAAYHMVKGIVGAVLARRIAAACGKDGAAVVGEERRTATGRAAVLDELEHAAEAAAADAGKKRSKGKGKGGKSPWMVEALHIVETDTLSDASSLQFSMAAMERALRQHIFMSDGMRGWYAVLGFAALAAAAAFALPALVSTGAATATTTLSAAQAAAGHLRVYHVLIAGVLAAVAGLANARGAGVTDLNMADAYAKIGMLVFAAWAGQGAGSAGTALACGGLLLGVSTTAVNALYAWRAGFMAMASPTAIFIAHMIGLAASCLLTPAAWMLFDQSAGPAGVMGSVSSSSLLAADGFFASPMAAIFRQTAVLATAGVSALPAHALWVAFSALIVGVALNALRDTLPMQLRGVVPIPAAVGVVFMSGASIAVDLAVGAAARIFWRLRYPRSADAYALVVGCALIAGEGVWGLGKGLLAAFGVQAPICMTFSVPPRV</sequence>
<protein>
    <submittedName>
        <fullName evidence="9">Uncharacterized protein</fullName>
    </submittedName>
</protein>
<feature type="transmembrane region" description="Helical" evidence="8">
    <location>
        <begin position="614"/>
        <end position="635"/>
    </location>
</feature>
<feature type="transmembrane region" description="Helical" evidence="8">
    <location>
        <begin position="818"/>
        <end position="835"/>
    </location>
</feature>
<feature type="transmembrane region" description="Helical" evidence="8">
    <location>
        <begin position="361"/>
        <end position="384"/>
    </location>
</feature>
<accession>A0A383W7V0</accession>
<dbReference type="GO" id="GO:0016020">
    <property type="term" value="C:membrane"/>
    <property type="evidence" value="ECO:0007669"/>
    <property type="project" value="UniProtKB-SubCell"/>
</dbReference>
<feature type="transmembrane region" description="Helical" evidence="8">
    <location>
        <begin position="337"/>
        <end position="355"/>
    </location>
</feature>
<dbReference type="GO" id="GO:0035673">
    <property type="term" value="F:oligopeptide transmembrane transporter activity"/>
    <property type="evidence" value="ECO:0007669"/>
    <property type="project" value="InterPro"/>
</dbReference>
<keyword evidence="6 8" id="KW-0472">Membrane</keyword>
<evidence type="ECO:0000256" key="7">
    <source>
        <dbReference type="SAM" id="MobiDB-lite"/>
    </source>
</evidence>
<gene>
    <name evidence="9" type="ORF">BQ4739_LOCUS13961</name>
</gene>
<evidence type="ECO:0000256" key="5">
    <source>
        <dbReference type="ARBA" id="ARBA00022989"/>
    </source>
</evidence>
<evidence type="ECO:0000256" key="2">
    <source>
        <dbReference type="ARBA" id="ARBA00010276"/>
    </source>
</evidence>
<feature type="transmembrane region" description="Helical" evidence="8">
    <location>
        <begin position="1018"/>
        <end position="1036"/>
    </location>
</feature>
<name>A0A383W7V0_TETOB</name>
<feature type="transmembrane region" description="Helical" evidence="8">
    <location>
        <begin position="561"/>
        <end position="594"/>
    </location>
</feature>
<comment type="subcellular location">
    <subcellularLocation>
        <location evidence="1">Membrane</location>
        <topology evidence="1">Multi-pass membrane protein</topology>
    </subcellularLocation>
</comment>
<organism evidence="9 10">
    <name type="scientific">Tetradesmus obliquus</name>
    <name type="common">Green alga</name>
    <name type="synonym">Acutodesmus obliquus</name>
    <dbReference type="NCBI Taxonomy" id="3088"/>
    <lineage>
        <taxon>Eukaryota</taxon>
        <taxon>Viridiplantae</taxon>
        <taxon>Chlorophyta</taxon>
        <taxon>core chlorophytes</taxon>
        <taxon>Chlorophyceae</taxon>
        <taxon>CS clade</taxon>
        <taxon>Sphaeropleales</taxon>
        <taxon>Scenedesmaceae</taxon>
        <taxon>Tetradesmus</taxon>
    </lineage>
</organism>
<feature type="transmembrane region" description="Helical" evidence="8">
    <location>
        <begin position="454"/>
        <end position="475"/>
    </location>
</feature>
<evidence type="ECO:0000256" key="3">
    <source>
        <dbReference type="ARBA" id="ARBA00022448"/>
    </source>
</evidence>
<keyword evidence="10" id="KW-1185">Reference proteome</keyword>
<feature type="region of interest" description="Disordered" evidence="7">
    <location>
        <begin position="1"/>
        <end position="38"/>
    </location>
</feature>
<dbReference type="AlphaFoldDB" id="A0A383W7V0"/>
<feature type="transmembrane region" description="Helical" evidence="8">
    <location>
        <begin position="877"/>
        <end position="900"/>
    </location>
</feature>
<evidence type="ECO:0000256" key="8">
    <source>
        <dbReference type="SAM" id="Phobius"/>
    </source>
</evidence>
<evidence type="ECO:0000313" key="9">
    <source>
        <dbReference type="EMBL" id="SZX73708.1"/>
    </source>
</evidence>
<feature type="transmembrane region" description="Helical" evidence="8">
    <location>
        <begin position="746"/>
        <end position="768"/>
    </location>
</feature>
<proteinExistence type="inferred from homology"/>
<feature type="transmembrane region" description="Helical" evidence="8">
    <location>
        <begin position="841"/>
        <end position="865"/>
    </location>
</feature>
<keyword evidence="3" id="KW-0813">Transport</keyword>
<keyword evidence="4 8" id="KW-0812">Transmembrane</keyword>
<reference evidence="9 10" key="1">
    <citation type="submission" date="2016-10" db="EMBL/GenBank/DDBJ databases">
        <authorList>
            <person name="Cai Z."/>
        </authorList>
    </citation>
    <scope>NUCLEOTIDE SEQUENCE [LARGE SCALE GENOMIC DNA]</scope>
</reference>
<comment type="similarity">
    <text evidence="2">Belongs to the YSL (TC 2.A.67.2) family.</text>
</comment>
<feature type="compositionally biased region" description="Low complexity" evidence="7">
    <location>
        <begin position="1"/>
        <end position="21"/>
    </location>
</feature>